<keyword evidence="4" id="KW-0472">Membrane</keyword>
<comment type="caution">
    <text evidence="6">The sequence shown here is derived from an EMBL/GenBank/DDBJ whole genome shotgun (WGS) entry which is preliminary data.</text>
</comment>
<feature type="transmembrane region" description="Helical" evidence="4">
    <location>
        <begin position="12"/>
        <end position="30"/>
    </location>
</feature>
<keyword evidence="7" id="KW-1185">Reference proteome</keyword>
<name>A0ABW0GM30_9MICO</name>
<dbReference type="PANTHER" id="PTHR10434:SF55">
    <property type="entry name" value="POSSIBLE ACYLTRANSFERASE"/>
    <property type="match status" value="1"/>
</dbReference>
<organism evidence="6 7">
    <name type="scientific">Aquipuribacter nitratireducens</name>
    <dbReference type="NCBI Taxonomy" id="650104"/>
    <lineage>
        <taxon>Bacteria</taxon>
        <taxon>Bacillati</taxon>
        <taxon>Actinomycetota</taxon>
        <taxon>Actinomycetes</taxon>
        <taxon>Micrococcales</taxon>
        <taxon>Intrasporangiaceae</taxon>
        <taxon>Aquipuribacter</taxon>
    </lineage>
</organism>
<feature type="domain" description="Phospholipid/glycerol acyltransferase" evidence="5">
    <location>
        <begin position="46"/>
        <end position="164"/>
    </location>
</feature>
<dbReference type="GO" id="GO:0016746">
    <property type="term" value="F:acyltransferase activity"/>
    <property type="evidence" value="ECO:0007669"/>
    <property type="project" value="UniProtKB-KW"/>
</dbReference>
<keyword evidence="2 6" id="KW-0012">Acyltransferase</keyword>
<protein>
    <submittedName>
        <fullName evidence="6">Lysophospholipid acyltransferase family protein</fullName>
    </submittedName>
</protein>
<evidence type="ECO:0000313" key="6">
    <source>
        <dbReference type="EMBL" id="MFC5380437.1"/>
    </source>
</evidence>
<reference evidence="7" key="1">
    <citation type="journal article" date="2019" name="Int. J. Syst. Evol. Microbiol.">
        <title>The Global Catalogue of Microorganisms (GCM) 10K type strain sequencing project: providing services to taxonomists for standard genome sequencing and annotation.</title>
        <authorList>
            <consortium name="The Broad Institute Genomics Platform"/>
            <consortium name="The Broad Institute Genome Sequencing Center for Infectious Disease"/>
            <person name="Wu L."/>
            <person name="Ma J."/>
        </authorList>
    </citation>
    <scope>NUCLEOTIDE SEQUENCE [LARGE SCALE GENOMIC DNA]</scope>
    <source>
        <strain evidence="7">CCUG 43114</strain>
    </source>
</reference>
<dbReference type="Pfam" id="PF01553">
    <property type="entry name" value="Acyltransferase"/>
    <property type="match status" value="1"/>
</dbReference>
<dbReference type="RefSeq" id="WP_340268263.1">
    <property type="nucleotide sequence ID" value="NZ_JBBEOG010000002.1"/>
</dbReference>
<gene>
    <name evidence="6" type="ORF">ACFPJ6_06510</name>
</gene>
<keyword evidence="1" id="KW-0808">Transferase</keyword>
<evidence type="ECO:0000259" key="5">
    <source>
        <dbReference type="SMART" id="SM00563"/>
    </source>
</evidence>
<dbReference type="PANTHER" id="PTHR10434">
    <property type="entry name" value="1-ACYL-SN-GLYCEROL-3-PHOSPHATE ACYLTRANSFERASE"/>
    <property type="match status" value="1"/>
</dbReference>
<dbReference type="Proteomes" id="UP001596122">
    <property type="component" value="Unassembled WGS sequence"/>
</dbReference>
<feature type="region of interest" description="Disordered" evidence="3">
    <location>
        <begin position="227"/>
        <end position="254"/>
    </location>
</feature>
<keyword evidence="4" id="KW-0812">Transmembrane</keyword>
<dbReference type="CDD" id="cd07989">
    <property type="entry name" value="LPLAT_AGPAT-like"/>
    <property type="match status" value="1"/>
</dbReference>
<evidence type="ECO:0000256" key="4">
    <source>
        <dbReference type="SAM" id="Phobius"/>
    </source>
</evidence>
<dbReference type="InterPro" id="IPR002123">
    <property type="entry name" value="Plipid/glycerol_acylTrfase"/>
</dbReference>
<dbReference type="SUPFAM" id="SSF69593">
    <property type="entry name" value="Glycerol-3-phosphate (1)-acyltransferase"/>
    <property type="match status" value="1"/>
</dbReference>
<evidence type="ECO:0000256" key="1">
    <source>
        <dbReference type="ARBA" id="ARBA00022679"/>
    </source>
</evidence>
<sequence length="254" mass="28055">MSTRRETDTRLGWGYRLVLAVCIPLLRLTTRRDWRGAENLPAEGGLVLVSTHASEVDPLTLGHWVHAHGRVMRYLVKSSLFRVPLLGAILRDAEQIPVHRGGGDAAEAFRSAVAAVRRGLMVVVFPEGTLTRDPDLWPMRGKTGAARIALETGAPVVPVGQWGPHRLLPRYGRVPRPFPRKTVHVWAGPPVDLDDLRGRPLDQAVLTEATDRIMRALTAIVAEQRGETPPTVPFDPKAAGVPETGRWTGREERR</sequence>
<keyword evidence="4" id="KW-1133">Transmembrane helix</keyword>
<evidence type="ECO:0000313" key="7">
    <source>
        <dbReference type="Proteomes" id="UP001596122"/>
    </source>
</evidence>
<evidence type="ECO:0000256" key="3">
    <source>
        <dbReference type="SAM" id="MobiDB-lite"/>
    </source>
</evidence>
<proteinExistence type="predicted"/>
<evidence type="ECO:0000256" key="2">
    <source>
        <dbReference type="ARBA" id="ARBA00023315"/>
    </source>
</evidence>
<accession>A0ABW0GM30</accession>
<dbReference type="SMART" id="SM00563">
    <property type="entry name" value="PlsC"/>
    <property type="match status" value="1"/>
</dbReference>
<dbReference type="EMBL" id="JBHSLD010000007">
    <property type="protein sequence ID" value="MFC5380437.1"/>
    <property type="molecule type" value="Genomic_DNA"/>
</dbReference>